<dbReference type="GO" id="GO:0000703">
    <property type="term" value="F:oxidized pyrimidine nucleobase lesion DNA N-glycosylase activity"/>
    <property type="evidence" value="ECO:0007669"/>
    <property type="project" value="TreeGrafter"/>
</dbReference>
<dbReference type="InterPro" id="IPR036895">
    <property type="entry name" value="Uracil-DNA_glycosylase-like_sf"/>
</dbReference>
<evidence type="ECO:0000256" key="6">
    <source>
        <dbReference type="ARBA" id="ARBA00023204"/>
    </source>
</evidence>
<protein>
    <recommendedName>
        <fullName evidence="9">Uracil-DNA glycosylase-like domain-containing protein</fullName>
    </recommendedName>
</protein>
<feature type="region of interest" description="Disordered" evidence="8">
    <location>
        <begin position="1"/>
        <end position="23"/>
    </location>
</feature>
<gene>
    <name evidence="10" type="ORF">PVAND_005638</name>
</gene>
<dbReference type="SUPFAM" id="SSF52141">
    <property type="entry name" value="Uracil-DNA glycosylase-like"/>
    <property type="match status" value="1"/>
</dbReference>
<keyword evidence="4" id="KW-0378">Hydrolase</keyword>
<proteinExistence type="inferred from homology"/>
<evidence type="ECO:0000256" key="3">
    <source>
        <dbReference type="ARBA" id="ARBA00022763"/>
    </source>
</evidence>
<evidence type="ECO:0000313" key="10">
    <source>
        <dbReference type="EMBL" id="KAG5675761.1"/>
    </source>
</evidence>
<feature type="compositionally biased region" description="Acidic residues" evidence="8">
    <location>
        <begin position="9"/>
        <end position="21"/>
    </location>
</feature>
<dbReference type="GO" id="GO:0006284">
    <property type="term" value="P:base-excision repair"/>
    <property type="evidence" value="ECO:0007669"/>
    <property type="project" value="InterPro"/>
</dbReference>
<organism evidence="10 11">
    <name type="scientific">Polypedilum vanderplanki</name>
    <name type="common">Sleeping chironomid midge</name>
    <dbReference type="NCBI Taxonomy" id="319348"/>
    <lineage>
        <taxon>Eukaryota</taxon>
        <taxon>Metazoa</taxon>
        <taxon>Ecdysozoa</taxon>
        <taxon>Arthropoda</taxon>
        <taxon>Hexapoda</taxon>
        <taxon>Insecta</taxon>
        <taxon>Pterygota</taxon>
        <taxon>Neoptera</taxon>
        <taxon>Endopterygota</taxon>
        <taxon>Diptera</taxon>
        <taxon>Nematocera</taxon>
        <taxon>Chironomoidea</taxon>
        <taxon>Chironomidae</taxon>
        <taxon>Chironominae</taxon>
        <taxon>Polypedilum</taxon>
        <taxon>Polypedilum</taxon>
    </lineage>
</organism>
<reference evidence="10" key="1">
    <citation type="submission" date="2021-03" db="EMBL/GenBank/DDBJ databases">
        <title>Chromosome level genome of the anhydrobiotic midge Polypedilum vanderplanki.</title>
        <authorList>
            <person name="Yoshida Y."/>
            <person name="Kikawada T."/>
            <person name="Gusev O."/>
        </authorList>
    </citation>
    <scope>NUCLEOTIDE SEQUENCE</scope>
    <source>
        <strain evidence="10">NIAS01</strain>
        <tissue evidence="10">Whole body or cell culture</tissue>
    </source>
</reference>
<dbReference type="Pfam" id="PF03167">
    <property type="entry name" value="UDG"/>
    <property type="match status" value="1"/>
</dbReference>
<dbReference type="PANTHER" id="PTHR13235">
    <property type="entry name" value="SINGLE-STRAND SELECTIVE MONOFUNCTIONAL URACIL DNA GLYCOSYLASE"/>
    <property type="match status" value="1"/>
</dbReference>
<dbReference type="InterPro" id="IPR039134">
    <property type="entry name" value="SMUG1"/>
</dbReference>
<evidence type="ECO:0000256" key="7">
    <source>
        <dbReference type="ARBA" id="ARBA00023242"/>
    </source>
</evidence>
<feature type="domain" description="Uracil-DNA glycosylase-like" evidence="9">
    <location>
        <begin position="87"/>
        <end position="269"/>
    </location>
</feature>
<dbReference type="AlphaFoldDB" id="A0A9J6C0M5"/>
<accession>A0A9J6C0M5</accession>
<keyword evidence="6" id="KW-0234">DNA repair</keyword>
<name>A0A9J6C0M5_POLVA</name>
<evidence type="ECO:0000256" key="5">
    <source>
        <dbReference type="ARBA" id="ARBA00023125"/>
    </source>
</evidence>
<evidence type="ECO:0000259" key="9">
    <source>
        <dbReference type="Pfam" id="PF03167"/>
    </source>
</evidence>
<evidence type="ECO:0000256" key="1">
    <source>
        <dbReference type="ARBA" id="ARBA00004123"/>
    </source>
</evidence>
<dbReference type="GO" id="GO:0005634">
    <property type="term" value="C:nucleus"/>
    <property type="evidence" value="ECO:0007669"/>
    <property type="project" value="UniProtKB-SubCell"/>
</dbReference>
<keyword evidence="3" id="KW-0227">DNA damage</keyword>
<sequence>MNRQHSEDLENDEENNEEQQDKEDILRKLSVDITFEKSFWEKIDAIENELVSELLEIDFLKDNNVDAVYNPLDYAADIHINYLKKFLKQSPSVLFLGMNPGLLGMCQTGVPFGNVSSVKNWMKLSGKVEKPKIEIKMKPIEGLECKKEEQSGKRFWGLMEELCGEPENFFRHCFVYNLCPLAFLSKTGRNITPTELKGECKNALNTVCLNYLSKIINTLKPKVIITVGSYAEQKIKDLKKKNLISESIECKLLPHPSPRALNNNDWVEKARKWMRENDMLKYFKTEQS</sequence>
<dbReference type="EMBL" id="JADBJN010000002">
    <property type="protein sequence ID" value="KAG5675761.1"/>
    <property type="molecule type" value="Genomic_DNA"/>
</dbReference>
<evidence type="ECO:0000256" key="8">
    <source>
        <dbReference type="SAM" id="MobiDB-lite"/>
    </source>
</evidence>
<dbReference type="CDD" id="cd19374">
    <property type="entry name" value="UDG-F3_SMUG1-like"/>
    <property type="match status" value="1"/>
</dbReference>
<comment type="similarity">
    <text evidence="2">Belongs to the uracil-DNA glycosylase (UDG) superfamily. SMUG1 family.</text>
</comment>
<dbReference type="OrthoDB" id="408702at2759"/>
<dbReference type="GO" id="GO:0003677">
    <property type="term" value="F:DNA binding"/>
    <property type="evidence" value="ECO:0007669"/>
    <property type="project" value="UniProtKB-KW"/>
</dbReference>
<dbReference type="InterPro" id="IPR005122">
    <property type="entry name" value="Uracil-DNA_glycosylase-like"/>
</dbReference>
<evidence type="ECO:0000256" key="4">
    <source>
        <dbReference type="ARBA" id="ARBA00022801"/>
    </source>
</evidence>
<dbReference type="GO" id="GO:0017065">
    <property type="term" value="F:single-strand selective uracil DNA N-glycosylase activity"/>
    <property type="evidence" value="ECO:0007669"/>
    <property type="project" value="InterPro"/>
</dbReference>
<keyword evidence="7" id="KW-0539">Nucleus</keyword>
<dbReference type="Gene3D" id="3.40.470.10">
    <property type="entry name" value="Uracil-DNA glycosylase-like domain"/>
    <property type="match status" value="1"/>
</dbReference>
<comment type="caution">
    <text evidence="10">The sequence shown here is derived from an EMBL/GenBank/DDBJ whole genome shotgun (WGS) entry which is preliminary data.</text>
</comment>
<dbReference type="Proteomes" id="UP001107558">
    <property type="component" value="Chromosome 2"/>
</dbReference>
<dbReference type="FunFam" id="3.40.470.10:FF:000005">
    <property type="entry name" value="Single-strand selective monofunctional uracil DNA glycosylase"/>
    <property type="match status" value="1"/>
</dbReference>
<dbReference type="PANTHER" id="PTHR13235:SF2">
    <property type="entry name" value="SINGLE-STRAND SELECTIVE MONOFUNCTIONAL URACIL DNA GLYCOSYLASE"/>
    <property type="match status" value="1"/>
</dbReference>
<keyword evidence="11" id="KW-1185">Reference proteome</keyword>
<keyword evidence="5" id="KW-0238">DNA-binding</keyword>
<evidence type="ECO:0000313" key="11">
    <source>
        <dbReference type="Proteomes" id="UP001107558"/>
    </source>
</evidence>
<comment type="subcellular location">
    <subcellularLocation>
        <location evidence="1">Nucleus</location>
    </subcellularLocation>
</comment>
<evidence type="ECO:0000256" key="2">
    <source>
        <dbReference type="ARBA" id="ARBA00007889"/>
    </source>
</evidence>